<dbReference type="EC" id="1.1.2.4" evidence="9"/>
<keyword evidence="5" id="KW-0274">FAD</keyword>
<feature type="domain" description="FAD-binding PCMH-type" evidence="10">
    <location>
        <begin position="5"/>
        <end position="182"/>
    </location>
</feature>
<dbReference type="InterPro" id="IPR036318">
    <property type="entry name" value="FAD-bd_PCMH-like_sf"/>
</dbReference>
<evidence type="ECO:0000256" key="6">
    <source>
        <dbReference type="ARBA" id="ARBA00022946"/>
    </source>
</evidence>
<evidence type="ECO:0000256" key="7">
    <source>
        <dbReference type="ARBA" id="ARBA00023002"/>
    </source>
</evidence>
<dbReference type="EMBL" id="JWZX01001290">
    <property type="protein sequence ID" value="KOO34228.1"/>
    <property type="molecule type" value="Genomic_DNA"/>
</dbReference>
<evidence type="ECO:0000256" key="1">
    <source>
        <dbReference type="ARBA" id="ARBA00001974"/>
    </source>
</evidence>
<dbReference type="GO" id="GO:0071949">
    <property type="term" value="F:FAD binding"/>
    <property type="evidence" value="ECO:0007669"/>
    <property type="project" value="InterPro"/>
</dbReference>
<dbReference type="AlphaFoldDB" id="A0A0M0K761"/>
<gene>
    <name evidence="11" type="ORF">Ctob_012304</name>
</gene>
<dbReference type="InterPro" id="IPR016164">
    <property type="entry name" value="FAD-linked_Oxase-like_C"/>
</dbReference>
<dbReference type="FunFam" id="3.30.70.2740:FF:000001">
    <property type="entry name" value="D-lactate dehydrogenase mitochondrial"/>
    <property type="match status" value="1"/>
</dbReference>
<keyword evidence="4" id="KW-0285">Flavoprotein</keyword>
<comment type="cofactor">
    <cofactor evidence="1">
        <name>FAD</name>
        <dbReference type="ChEBI" id="CHEBI:57692"/>
    </cofactor>
</comment>
<keyword evidence="6" id="KW-0809">Transit peptide</keyword>
<dbReference type="InterPro" id="IPR016171">
    <property type="entry name" value="Vanillyl_alc_oxidase_C-sub2"/>
</dbReference>
<evidence type="ECO:0000256" key="5">
    <source>
        <dbReference type="ARBA" id="ARBA00022827"/>
    </source>
</evidence>
<dbReference type="InterPro" id="IPR016169">
    <property type="entry name" value="FAD-bd_PCMH_sub2"/>
</dbReference>
<dbReference type="GO" id="GO:0008720">
    <property type="term" value="F:D-lactate dehydrogenase (NAD+) activity"/>
    <property type="evidence" value="ECO:0007669"/>
    <property type="project" value="TreeGrafter"/>
</dbReference>
<comment type="caution">
    <text evidence="11">The sequence shown here is derived from an EMBL/GenBank/DDBJ whole genome shotgun (WGS) entry which is preliminary data.</text>
</comment>
<dbReference type="PANTHER" id="PTHR11748:SF111">
    <property type="entry name" value="D-LACTATE DEHYDROGENASE, MITOCHONDRIAL-RELATED"/>
    <property type="match status" value="1"/>
</dbReference>
<dbReference type="InterPro" id="IPR006094">
    <property type="entry name" value="Oxid_FAD_bind_N"/>
</dbReference>
<dbReference type="GO" id="GO:1903457">
    <property type="term" value="P:lactate catabolic process"/>
    <property type="evidence" value="ECO:0007669"/>
    <property type="project" value="TreeGrafter"/>
</dbReference>
<dbReference type="InterPro" id="IPR016166">
    <property type="entry name" value="FAD-bd_PCMH"/>
</dbReference>
<keyword evidence="8" id="KW-0496">Mitochondrion</keyword>
<dbReference type="SUPFAM" id="SSF55103">
    <property type="entry name" value="FAD-linked oxidases, C-terminal domain"/>
    <property type="match status" value="1"/>
</dbReference>
<evidence type="ECO:0000256" key="2">
    <source>
        <dbReference type="ARBA" id="ARBA00004173"/>
    </source>
</evidence>
<dbReference type="InterPro" id="IPR004113">
    <property type="entry name" value="FAD-bd_oxidored_4_C"/>
</dbReference>
<sequence>MLVEFRSSYAAVVYAHSTEEVSAVVRLCAETRTPLISFGTGTSLEGHIQAVHGGVCLDLSEMNGILEVNAADMDCRVQAGVTRKSLNSHLRETGLHFPVDPGADASLGGMVACGASGTSTVRYGTMRENTLGLTAVLASGAVVRTGGRARKSSAGYDLTRLLVGSEGTLAIITEAQLKLYPLPAAVSAATCLFPTLEAAAAAVASLLQSGVPLARCELLDASAIRAFNSYATEVPDVPVGPTLFLEFEGVSDEMVGAIASVAKECCDDSGGGSFQWATSESERRRLWAARHSTYYAALALRPGSRGIVTDAVVPISRLAEVMRQTADDVASSGVWGPIFGHAGDGNFHCILLVRHDDPPEYVAKLNAINERLMARTLAAGGSCTGEHGIGVGKKKYLVPQYGENTVEMMRELKRSLDPLNILNPGKVVDI</sequence>
<evidence type="ECO:0000313" key="12">
    <source>
        <dbReference type="Proteomes" id="UP000037460"/>
    </source>
</evidence>
<accession>A0A0M0K761</accession>
<dbReference type="Gene3D" id="1.10.45.10">
    <property type="entry name" value="Vanillyl-alcohol Oxidase, Chain A, domain 4"/>
    <property type="match status" value="1"/>
</dbReference>
<keyword evidence="12" id="KW-1185">Reference proteome</keyword>
<dbReference type="FunFam" id="1.10.45.10:FF:000001">
    <property type="entry name" value="D-lactate dehydrogenase mitochondrial"/>
    <property type="match status" value="1"/>
</dbReference>
<comment type="subcellular location">
    <subcellularLocation>
        <location evidence="2">Mitochondrion</location>
    </subcellularLocation>
</comment>
<organism evidence="11 12">
    <name type="scientific">Chrysochromulina tobinii</name>
    <dbReference type="NCBI Taxonomy" id="1460289"/>
    <lineage>
        <taxon>Eukaryota</taxon>
        <taxon>Haptista</taxon>
        <taxon>Haptophyta</taxon>
        <taxon>Prymnesiophyceae</taxon>
        <taxon>Prymnesiales</taxon>
        <taxon>Chrysochromulinaceae</taxon>
        <taxon>Chrysochromulina</taxon>
    </lineage>
</organism>
<dbReference type="Proteomes" id="UP000037460">
    <property type="component" value="Unassembled WGS sequence"/>
</dbReference>
<comment type="similarity">
    <text evidence="3">Belongs to the FAD-binding oxidoreductase/transferase type 4 family.</text>
</comment>
<dbReference type="Pfam" id="PF01565">
    <property type="entry name" value="FAD_binding_4"/>
    <property type="match status" value="1"/>
</dbReference>
<reference evidence="12" key="1">
    <citation type="journal article" date="2015" name="PLoS Genet.">
        <title>Genome Sequence and Transcriptome Analyses of Chrysochromulina tobin: Metabolic Tools for Enhanced Algal Fitness in the Prominent Order Prymnesiales (Haptophyceae).</title>
        <authorList>
            <person name="Hovde B.T."/>
            <person name="Deodato C.R."/>
            <person name="Hunsperger H.M."/>
            <person name="Ryken S.A."/>
            <person name="Yost W."/>
            <person name="Jha R.K."/>
            <person name="Patterson J."/>
            <person name="Monnat R.J. Jr."/>
            <person name="Barlow S.B."/>
            <person name="Starkenburg S.R."/>
            <person name="Cattolico R.A."/>
        </authorList>
    </citation>
    <scope>NUCLEOTIDE SEQUENCE</scope>
    <source>
        <strain evidence="12">CCMP291</strain>
    </source>
</reference>
<keyword evidence="7" id="KW-0560">Oxidoreductase</keyword>
<evidence type="ECO:0000256" key="8">
    <source>
        <dbReference type="ARBA" id="ARBA00023128"/>
    </source>
</evidence>
<dbReference type="PANTHER" id="PTHR11748">
    <property type="entry name" value="D-LACTATE DEHYDROGENASE"/>
    <property type="match status" value="1"/>
</dbReference>
<evidence type="ECO:0000313" key="11">
    <source>
        <dbReference type="EMBL" id="KOO34228.1"/>
    </source>
</evidence>
<protein>
    <recommendedName>
        <fullName evidence="9">D-lactate dehydrogenase (cytochrome)</fullName>
        <ecNumber evidence="9">1.1.2.4</ecNumber>
    </recommendedName>
</protein>
<evidence type="ECO:0000256" key="3">
    <source>
        <dbReference type="ARBA" id="ARBA00008000"/>
    </source>
</evidence>
<dbReference type="GO" id="GO:0004458">
    <property type="term" value="F:D-lactate dehydrogenase (cytochrome) activity"/>
    <property type="evidence" value="ECO:0007669"/>
    <property type="project" value="UniProtKB-EC"/>
</dbReference>
<dbReference type="PROSITE" id="PS51387">
    <property type="entry name" value="FAD_PCMH"/>
    <property type="match status" value="1"/>
</dbReference>
<evidence type="ECO:0000256" key="9">
    <source>
        <dbReference type="ARBA" id="ARBA00038897"/>
    </source>
</evidence>
<dbReference type="OrthoDB" id="5332616at2759"/>
<name>A0A0M0K761_9EUKA</name>
<dbReference type="Gene3D" id="3.30.465.10">
    <property type="match status" value="1"/>
</dbReference>
<proteinExistence type="inferred from homology"/>
<dbReference type="SUPFAM" id="SSF56176">
    <property type="entry name" value="FAD-binding/transporter-associated domain-like"/>
    <property type="match status" value="1"/>
</dbReference>
<dbReference type="GO" id="GO:0005739">
    <property type="term" value="C:mitochondrion"/>
    <property type="evidence" value="ECO:0007669"/>
    <property type="project" value="UniProtKB-SubCell"/>
</dbReference>
<dbReference type="Gene3D" id="3.30.70.2740">
    <property type="match status" value="1"/>
</dbReference>
<dbReference type="Pfam" id="PF02913">
    <property type="entry name" value="FAD-oxidase_C"/>
    <property type="match status" value="1"/>
</dbReference>
<evidence type="ECO:0000256" key="4">
    <source>
        <dbReference type="ARBA" id="ARBA00022630"/>
    </source>
</evidence>
<dbReference type="FunFam" id="3.30.465.10:FF:000016">
    <property type="entry name" value="probable D-lactate dehydrogenase, mitochondrial"/>
    <property type="match status" value="1"/>
</dbReference>
<evidence type="ECO:0000259" key="10">
    <source>
        <dbReference type="PROSITE" id="PS51387"/>
    </source>
</evidence>